<name>A0AAW1DYY2_ZOAVI</name>
<proteinExistence type="predicted"/>
<dbReference type="AlphaFoldDB" id="A0AAW1DYY2"/>
<accession>A0AAW1DYY2</accession>
<reference evidence="2 3" key="1">
    <citation type="journal article" date="2024" name="Genome Biol. Evol.">
        <title>Chromosome-level genome assembly of the viviparous eelpout Zoarces viviparus.</title>
        <authorList>
            <person name="Fuhrmann N."/>
            <person name="Brasseur M.V."/>
            <person name="Bakowski C.E."/>
            <person name="Podsiadlowski L."/>
            <person name="Prost S."/>
            <person name="Krehenwinkel H."/>
            <person name="Mayer C."/>
        </authorList>
    </citation>
    <scope>NUCLEOTIDE SEQUENCE [LARGE SCALE GENOMIC DNA]</scope>
    <source>
        <strain evidence="2">NO-MEL_2022_Ind0_liver</strain>
    </source>
</reference>
<evidence type="ECO:0000313" key="2">
    <source>
        <dbReference type="EMBL" id="KAK9515516.1"/>
    </source>
</evidence>
<dbReference type="EMBL" id="JBCEZU010000586">
    <property type="protein sequence ID" value="KAK9515516.1"/>
    <property type="molecule type" value="Genomic_DNA"/>
</dbReference>
<protein>
    <submittedName>
        <fullName evidence="2">Uncharacterized protein</fullName>
    </submittedName>
</protein>
<organism evidence="2 3">
    <name type="scientific">Zoarces viviparus</name>
    <name type="common">Viviparous eelpout</name>
    <name type="synonym">Blennius viviparus</name>
    <dbReference type="NCBI Taxonomy" id="48416"/>
    <lineage>
        <taxon>Eukaryota</taxon>
        <taxon>Metazoa</taxon>
        <taxon>Chordata</taxon>
        <taxon>Craniata</taxon>
        <taxon>Vertebrata</taxon>
        <taxon>Euteleostomi</taxon>
        <taxon>Actinopterygii</taxon>
        <taxon>Neopterygii</taxon>
        <taxon>Teleostei</taxon>
        <taxon>Neoteleostei</taxon>
        <taxon>Acanthomorphata</taxon>
        <taxon>Eupercaria</taxon>
        <taxon>Perciformes</taxon>
        <taxon>Cottioidei</taxon>
        <taxon>Zoarcales</taxon>
        <taxon>Zoarcidae</taxon>
        <taxon>Zoarcinae</taxon>
        <taxon>Zoarces</taxon>
    </lineage>
</organism>
<comment type="caution">
    <text evidence="2">The sequence shown here is derived from an EMBL/GenBank/DDBJ whole genome shotgun (WGS) entry which is preliminary data.</text>
</comment>
<evidence type="ECO:0000256" key="1">
    <source>
        <dbReference type="SAM" id="MobiDB-lite"/>
    </source>
</evidence>
<keyword evidence="3" id="KW-1185">Reference proteome</keyword>
<feature type="region of interest" description="Disordered" evidence="1">
    <location>
        <begin position="21"/>
        <end position="78"/>
    </location>
</feature>
<gene>
    <name evidence="2" type="ORF">VZT92_026156</name>
</gene>
<sequence>MNEEQEAVVLLCRRVPTMAAVTSDPAHPNNVERSICPRNTPTDNPGLHVPLANPISSTENKLSPPLRHPLPSPASGRT</sequence>
<dbReference type="Proteomes" id="UP001488805">
    <property type="component" value="Unassembled WGS sequence"/>
</dbReference>
<evidence type="ECO:0000313" key="3">
    <source>
        <dbReference type="Proteomes" id="UP001488805"/>
    </source>
</evidence>